<keyword evidence="3" id="KW-1185">Reference proteome</keyword>
<comment type="caution">
    <text evidence="2">The sequence shown here is derived from an EMBL/GenBank/DDBJ whole genome shotgun (WGS) entry which is preliminary data.</text>
</comment>
<feature type="domain" description="Glycosyl transferase family 1" evidence="1">
    <location>
        <begin position="189"/>
        <end position="338"/>
    </location>
</feature>
<name>S2E2K6_INDAL</name>
<dbReference type="STRING" id="1189612.A33Q_2494"/>
<evidence type="ECO:0000313" key="3">
    <source>
        <dbReference type="Proteomes" id="UP000006073"/>
    </source>
</evidence>
<dbReference type="Proteomes" id="UP000006073">
    <property type="component" value="Unassembled WGS sequence"/>
</dbReference>
<dbReference type="EMBL" id="ALWO02000035">
    <property type="protein sequence ID" value="EOZ96373.1"/>
    <property type="molecule type" value="Genomic_DNA"/>
</dbReference>
<dbReference type="GO" id="GO:0016757">
    <property type="term" value="F:glycosyltransferase activity"/>
    <property type="evidence" value="ECO:0007669"/>
    <property type="project" value="InterPro"/>
</dbReference>
<gene>
    <name evidence="2" type="ORF">A33Q_2494</name>
</gene>
<proteinExistence type="predicted"/>
<dbReference type="eggNOG" id="COG0438">
    <property type="taxonomic scope" value="Bacteria"/>
</dbReference>
<accession>S2E2K6</accession>
<protein>
    <recommendedName>
        <fullName evidence="1">Glycosyl transferase family 1 domain-containing protein</fullName>
    </recommendedName>
</protein>
<dbReference type="AlphaFoldDB" id="S2E2K6"/>
<dbReference type="InterPro" id="IPR001296">
    <property type="entry name" value="Glyco_trans_1"/>
</dbReference>
<reference evidence="2 3" key="1">
    <citation type="journal article" date="2013" name="Genome Announc.">
        <title>Draft Genome Sequence of Indibacter alkaliphilus Strain LW1T, Isolated from Lonar Lake, a Haloalkaline Lake in the Buldana District of Maharashtra, India.</title>
        <authorList>
            <person name="Singh A."/>
            <person name="Kumar Jangir P."/>
            <person name="Sharma R."/>
            <person name="Singh A."/>
            <person name="Kumar Pinnaka A."/>
            <person name="Shivaji S."/>
        </authorList>
    </citation>
    <scope>NUCLEOTIDE SEQUENCE [LARGE SCALE GENOMIC DNA]</scope>
    <source>
        <strain evidence="3">CCUG 57479 / KCTC 22604 / LW1</strain>
    </source>
</reference>
<dbReference type="PANTHER" id="PTHR12526">
    <property type="entry name" value="GLYCOSYLTRANSFERASE"/>
    <property type="match status" value="1"/>
</dbReference>
<sequence length="356" mass="41490">MRKLLIIDKDQFGYHISPYKYALYLSRKFDVTYVCWDEKRDKNPHGNVNVIYLQKKGNILNRFLILIRNLNDEIKASNFDCIFLVYFFGCSLLKIFNSREKFILDIKTVSVTSTPFINWVKDGLLKIESSFFKNITVLNYRTGKKLRLKSFHILPLGSEIFAENFYDTGYFDYLYVGTLSNRNIMDVVHGFKIFIESLKRNNNHSMLPRLILLGVGYGNELESIRQYAFENQLEEKILAPGFVPYDRLHSYFQISKVGISYVPITDQYTDQPPTKTYEYLLSGLPVIGTATNANKELICSGNGILIEDNSKDISIAMEKVFSNYLAFDRKKIQENSRHFSWETIIYENLLPYLNSL</sequence>
<dbReference type="Gene3D" id="3.40.50.2000">
    <property type="entry name" value="Glycogen Phosphorylase B"/>
    <property type="match status" value="1"/>
</dbReference>
<organism evidence="2 3">
    <name type="scientific">Indibacter alkaliphilus (strain CCUG 57479 / KCTC 22604 / LW1)</name>
    <dbReference type="NCBI Taxonomy" id="1189612"/>
    <lineage>
        <taxon>Bacteria</taxon>
        <taxon>Pseudomonadati</taxon>
        <taxon>Bacteroidota</taxon>
        <taxon>Cytophagia</taxon>
        <taxon>Cytophagales</taxon>
        <taxon>Cyclobacteriaceae</taxon>
    </lineage>
</organism>
<dbReference type="OrthoDB" id="1099934at2"/>
<dbReference type="SUPFAM" id="SSF53756">
    <property type="entry name" value="UDP-Glycosyltransferase/glycogen phosphorylase"/>
    <property type="match status" value="1"/>
</dbReference>
<dbReference type="RefSeq" id="WP_009036003.1">
    <property type="nucleotide sequence ID" value="NZ_ALWO02000035.1"/>
</dbReference>
<dbReference type="PANTHER" id="PTHR12526:SF630">
    <property type="entry name" value="GLYCOSYLTRANSFERASE"/>
    <property type="match status" value="1"/>
</dbReference>
<dbReference type="Pfam" id="PF00534">
    <property type="entry name" value="Glycos_transf_1"/>
    <property type="match status" value="1"/>
</dbReference>
<evidence type="ECO:0000313" key="2">
    <source>
        <dbReference type="EMBL" id="EOZ96373.1"/>
    </source>
</evidence>
<evidence type="ECO:0000259" key="1">
    <source>
        <dbReference type="Pfam" id="PF00534"/>
    </source>
</evidence>